<protein>
    <submittedName>
        <fullName evidence="1">Uncharacterized protein</fullName>
    </submittedName>
</protein>
<gene>
    <name evidence="1" type="ORF">RCOM_0897980</name>
</gene>
<dbReference type="PANTHER" id="PTHR31197:SF29">
    <property type="entry name" value="C2H2-TYPE DOMAIN-CONTAINING PROTEIN"/>
    <property type="match status" value="1"/>
</dbReference>
<evidence type="ECO:0000313" key="2">
    <source>
        <dbReference type="Proteomes" id="UP000008311"/>
    </source>
</evidence>
<dbReference type="InterPro" id="IPR012866">
    <property type="entry name" value="DUF1644"/>
</dbReference>
<dbReference type="InterPro" id="IPR013083">
    <property type="entry name" value="Znf_RING/FYVE/PHD"/>
</dbReference>
<organism evidence="1 2">
    <name type="scientific">Ricinus communis</name>
    <name type="common">Castor bean</name>
    <dbReference type="NCBI Taxonomy" id="3988"/>
    <lineage>
        <taxon>Eukaryota</taxon>
        <taxon>Viridiplantae</taxon>
        <taxon>Streptophyta</taxon>
        <taxon>Embryophyta</taxon>
        <taxon>Tracheophyta</taxon>
        <taxon>Spermatophyta</taxon>
        <taxon>Magnoliopsida</taxon>
        <taxon>eudicotyledons</taxon>
        <taxon>Gunneridae</taxon>
        <taxon>Pentapetalae</taxon>
        <taxon>rosids</taxon>
        <taxon>fabids</taxon>
        <taxon>Malpighiales</taxon>
        <taxon>Euphorbiaceae</taxon>
        <taxon>Acalyphoideae</taxon>
        <taxon>Acalypheae</taxon>
        <taxon>Ricinus</taxon>
    </lineage>
</organism>
<accession>B9RV13</accession>
<dbReference type="GO" id="GO:0003700">
    <property type="term" value="F:DNA-binding transcription factor activity"/>
    <property type="evidence" value="ECO:0000318"/>
    <property type="project" value="GO_Central"/>
</dbReference>
<proteinExistence type="predicted"/>
<dbReference type="PANTHER" id="PTHR31197">
    <property type="entry name" value="OS01G0612600 PROTEIN"/>
    <property type="match status" value="1"/>
</dbReference>
<dbReference type="Pfam" id="PF07800">
    <property type="entry name" value="DUF1644"/>
    <property type="match status" value="1"/>
</dbReference>
<dbReference type="GO" id="GO:0005634">
    <property type="term" value="C:nucleus"/>
    <property type="evidence" value="ECO:0000318"/>
    <property type="project" value="GO_Central"/>
</dbReference>
<dbReference type="Gene3D" id="3.30.40.10">
    <property type="entry name" value="Zinc/RING finger domain, C3HC4 (zinc finger)"/>
    <property type="match status" value="1"/>
</dbReference>
<dbReference type="Proteomes" id="UP000008311">
    <property type="component" value="Unassembled WGS sequence"/>
</dbReference>
<evidence type="ECO:0000313" key="1">
    <source>
        <dbReference type="EMBL" id="EEF44746.1"/>
    </source>
</evidence>
<keyword evidence="2" id="KW-1185">Reference proteome</keyword>
<reference evidence="2" key="1">
    <citation type="journal article" date="2010" name="Nat. Biotechnol.">
        <title>Draft genome sequence of the oilseed species Ricinus communis.</title>
        <authorList>
            <person name="Chan A.P."/>
            <person name="Crabtree J."/>
            <person name="Zhao Q."/>
            <person name="Lorenzi H."/>
            <person name="Orvis J."/>
            <person name="Puiu D."/>
            <person name="Melake-Berhan A."/>
            <person name="Jones K.M."/>
            <person name="Redman J."/>
            <person name="Chen G."/>
            <person name="Cahoon E.B."/>
            <person name="Gedil M."/>
            <person name="Stanke M."/>
            <person name="Haas B.J."/>
            <person name="Wortman J.R."/>
            <person name="Fraser-Liggett C.M."/>
            <person name="Ravel J."/>
            <person name="Rabinowicz P.D."/>
        </authorList>
    </citation>
    <scope>NUCLEOTIDE SEQUENCE [LARGE SCALE GENOMIC DNA]</scope>
    <source>
        <strain evidence="2">cv. Hale</strain>
    </source>
</reference>
<name>B9RV13_RICCO</name>
<dbReference type="eggNOG" id="ENOG502QSES">
    <property type="taxonomic scope" value="Eukaryota"/>
</dbReference>
<sequence>MNVQQWKEATKDIKQWEKLRCPICIEHPHNAVLLNCSSFDSGCRPYMCNTDDRHSNCLDQFCKSSGSCPSASTSSNESGSNQRKLACPLCRGEIHGWFMILDPARELLNSKPRSCSYESCDFVGDYSELSKHVLSDHPAIQPLEDDLRQLTFQVNKFF</sequence>
<dbReference type="EMBL" id="EQ973818">
    <property type="protein sequence ID" value="EEF44746.1"/>
    <property type="molecule type" value="Genomic_DNA"/>
</dbReference>
<dbReference type="STRING" id="3988.B9RV13"/>
<dbReference type="InParanoid" id="B9RV13"/>
<dbReference type="AlphaFoldDB" id="B9RV13"/>